<keyword evidence="4" id="KW-0539">Nucleus</keyword>
<keyword evidence="3" id="KW-0804">Transcription</keyword>
<dbReference type="OrthoDB" id="295274at2759"/>
<evidence type="ECO:0000256" key="4">
    <source>
        <dbReference type="ARBA" id="ARBA00023242"/>
    </source>
</evidence>
<comment type="subcellular location">
    <subcellularLocation>
        <location evidence="1">Nucleus</location>
    </subcellularLocation>
</comment>
<dbReference type="GO" id="GO:0005634">
    <property type="term" value="C:nucleus"/>
    <property type="evidence" value="ECO:0007669"/>
    <property type="project" value="UniProtKB-SubCell"/>
</dbReference>
<evidence type="ECO:0000313" key="9">
    <source>
        <dbReference type="Proteomes" id="UP000001699"/>
    </source>
</evidence>
<keyword evidence="9" id="KW-1185">Reference proteome</keyword>
<dbReference type="PROSITE" id="PS50217">
    <property type="entry name" value="BZIP"/>
    <property type="match status" value="1"/>
</dbReference>
<accession>B0Y8Q2</accession>
<feature type="compositionally biased region" description="Polar residues" evidence="6">
    <location>
        <begin position="120"/>
        <end position="134"/>
    </location>
</feature>
<feature type="domain" description="BZIP" evidence="7">
    <location>
        <begin position="141"/>
        <end position="204"/>
    </location>
</feature>
<keyword evidence="5" id="KW-0175">Coiled coil</keyword>
<dbReference type="PhylomeDB" id="B0Y8Q2"/>
<reference evidence="8 9" key="1">
    <citation type="journal article" date="2008" name="PLoS Genet.">
        <title>Genomic islands in the pathogenic filamentous fungus Aspergillus fumigatus.</title>
        <authorList>
            <person name="Fedorova N.D."/>
            <person name="Khaldi N."/>
            <person name="Joardar V.S."/>
            <person name="Maiti R."/>
            <person name="Amedeo P."/>
            <person name="Anderson M.J."/>
            <person name="Crabtree J."/>
            <person name="Silva J.C."/>
            <person name="Badger J.H."/>
            <person name="Albarraq A."/>
            <person name="Angiuoli S."/>
            <person name="Bussey H."/>
            <person name="Bowyer P."/>
            <person name="Cotty P.J."/>
            <person name="Dyer P.S."/>
            <person name="Egan A."/>
            <person name="Galens K."/>
            <person name="Fraser-Liggett C.M."/>
            <person name="Haas B.J."/>
            <person name="Inman J.M."/>
            <person name="Kent R."/>
            <person name="Lemieux S."/>
            <person name="Malavazi I."/>
            <person name="Orvis J."/>
            <person name="Roemer T."/>
            <person name="Ronning C.M."/>
            <person name="Sundaram J.P."/>
            <person name="Sutton G."/>
            <person name="Turner G."/>
            <person name="Venter J.C."/>
            <person name="White O.R."/>
            <person name="Whitty B.R."/>
            <person name="Youngman P."/>
            <person name="Wolfe K.H."/>
            <person name="Goldman G.H."/>
            <person name="Wortman J.R."/>
            <person name="Jiang B."/>
            <person name="Denning D.W."/>
            <person name="Nierman W.C."/>
        </authorList>
    </citation>
    <scope>NUCLEOTIDE SEQUENCE [LARGE SCALE GENOMIC DNA]</scope>
    <source>
        <strain evidence="9">CBS 144.89 / FGSC A1163 / CEA10</strain>
    </source>
</reference>
<dbReference type="PANTHER" id="PTHR19304">
    <property type="entry name" value="CYCLIC-AMP RESPONSE ELEMENT BINDING PROTEIN"/>
    <property type="match status" value="1"/>
</dbReference>
<dbReference type="InterPro" id="IPR051027">
    <property type="entry name" value="bZIP_transcription_factors"/>
</dbReference>
<dbReference type="Pfam" id="PF00170">
    <property type="entry name" value="bZIP_1"/>
    <property type="match status" value="1"/>
</dbReference>
<dbReference type="Gene3D" id="1.20.5.170">
    <property type="match status" value="1"/>
</dbReference>
<dbReference type="Proteomes" id="UP000001699">
    <property type="component" value="Unassembled WGS sequence"/>
</dbReference>
<evidence type="ECO:0000259" key="7">
    <source>
        <dbReference type="PROSITE" id="PS50217"/>
    </source>
</evidence>
<feature type="compositionally biased region" description="Basic and acidic residues" evidence="6">
    <location>
        <begin position="137"/>
        <end position="150"/>
    </location>
</feature>
<evidence type="ECO:0000256" key="5">
    <source>
        <dbReference type="SAM" id="Coils"/>
    </source>
</evidence>
<evidence type="ECO:0000313" key="8">
    <source>
        <dbReference type="EMBL" id="EDP49783.1"/>
    </source>
</evidence>
<dbReference type="HOGENOM" id="CLU_1267201_0_0_1"/>
<proteinExistence type="predicted"/>
<evidence type="ECO:0000256" key="1">
    <source>
        <dbReference type="ARBA" id="ARBA00004123"/>
    </source>
</evidence>
<feature type="coiled-coil region" evidence="5">
    <location>
        <begin position="166"/>
        <end position="200"/>
    </location>
</feature>
<sequence length="224" mass="25534">MCTQMTVPYSPPIYSRDDYNSFLPPYYLSSMGTYTTTATMESFSSDQPICDAQSPYFRQFTQFSPEVSKNLTDTYTYGGPTEVYTYAYLPSQPLYFDLSPFPWAETTPHPSPGSPHINPQALSAPSSKPASTFATDPKADTVKRQRDLQKNRVAATKCRSKKKLYIQQLQSRFEDLSLAKRELQCQVQMLRNGLISLKEELVRHARCGDEPITSYIEKRRARCT</sequence>
<dbReference type="AlphaFoldDB" id="B0Y8Q2"/>
<dbReference type="GO" id="GO:0003700">
    <property type="term" value="F:DNA-binding transcription factor activity"/>
    <property type="evidence" value="ECO:0007669"/>
    <property type="project" value="InterPro"/>
</dbReference>
<gene>
    <name evidence="8" type="ORF">AFUB_078150</name>
</gene>
<dbReference type="InterPro" id="IPR046347">
    <property type="entry name" value="bZIP_sf"/>
</dbReference>
<dbReference type="SMART" id="SM00338">
    <property type="entry name" value="BRLZ"/>
    <property type="match status" value="1"/>
</dbReference>
<dbReference type="SUPFAM" id="SSF57959">
    <property type="entry name" value="Leucine zipper domain"/>
    <property type="match status" value="1"/>
</dbReference>
<keyword evidence="2" id="KW-0805">Transcription regulation</keyword>
<feature type="region of interest" description="Disordered" evidence="6">
    <location>
        <begin position="107"/>
        <end position="152"/>
    </location>
</feature>
<evidence type="ECO:0000256" key="3">
    <source>
        <dbReference type="ARBA" id="ARBA00023163"/>
    </source>
</evidence>
<evidence type="ECO:0000256" key="2">
    <source>
        <dbReference type="ARBA" id="ARBA00023015"/>
    </source>
</evidence>
<protein>
    <submittedName>
        <fullName evidence="8">BZIP transcription factor (Atf7), putative</fullName>
    </submittedName>
</protein>
<organism evidence="8 9">
    <name type="scientific">Aspergillus fumigatus (strain CBS 144.89 / FGSC A1163 / CEA10)</name>
    <name type="common">Neosartorya fumigata</name>
    <dbReference type="NCBI Taxonomy" id="451804"/>
    <lineage>
        <taxon>Eukaryota</taxon>
        <taxon>Fungi</taxon>
        <taxon>Dikarya</taxon>
        <taxon>Ascomycota</taxon>
        <taxon>Pezizomycotina</taxon>
        <taxon>Eurotiomycetes</taxon>
        <taxon>Eurotiomycetidae</taxon>
        <taxon>Eurotiales</taxon>
        <taxon>Aspergillaceae</taxon>
        <taxon>Aspergillus</taxon>
        <taxon>Aspergillus subgen. Fumigati</taxon>
    </lineage>
</organism>
<dbReference type="PHI-base" id="PHI:123472"/>
<dbReference type="InterPro" id="IPR004827">
    <property type="entry name" value="bZIP"/>
</dbReference>
<dbReference type="EMBL" id="DS499599">
    <property type="protein sequence ID" value="EDP49783.1"/>
    <property type="molecule type" value="Genomic_DNA"/>
</dbReference>
<evidence type="ECO:0000256" key="6">
    <source>
        <dbReference type="SAM" id="MobiDB-lite"/>
    </source>
</evidence>
<name>B0Y8Q2_ASPFC</name>
<dbReference type="VEuPathDB" id="FungiDB:AFUB_078150"/>
<dbReference type="CDD" id="cd14687">
    <property type="entry name" value="bZIP_ATF2"/>
    <property type="match status" value="1"/>
</dbReference>